<evidence type="ECO:0000313" key="3">
    <source>
        <dbReference type="Proteomes" id="UP001234178"/>
    </source>
</evidence>
<protein>
    <submittedName>
        <fullName evidence="2">Uncharacterized protein</fullName>
    </submittedName>
</protein>
<gene>
    <name evidence="2" type="ORF">OUZ56_029498</name>
</gene>
<dbReference type="EMBL" id="JAOYFB010000040">
    <property type="protein sequence ID" value="KAK4037465.1"/>
    <property type="molecule type" value="Genomic_DNA"/>
</dbReference>
<organism evidence="2 3">
    <name type="scientific">Daphnia magna</name>
    <dbReference type="NCBI Taxonomy" id="35525"/>
    <lineage>
        <taxon>Eukaryota</taxon>
        <taxon>Metazoa</taxon>
        <taxon>Ecdysozoa</taxon>
        <taxon>Arthropoda</taxon>
        <taxon>Crustacea</taxon>
        <taxon>Branchiopoda</taxon>
        <taxon>Diplostraca</taxon>
        <taxon>Cladocera</taxon>
        <taxon>Anomopoda</taxon>
        <taxon>Daphniidae</taxon>
        <taxon>Daphnia</taxon>
    </lineage>
</organism>
<evidence type="ECO:0000313" key="2">
    <source>
        <dbReference type="EMBL" id="KAK4037465.1"/>
    </source>
</evidence>
<feature type="chain" id="PRO_5046615927" evidence="1">
    <location>
        <begin position="21"/>
        <end position="158"/>
    </location>
</feature>
<proteinExistence type="predicted"/>
<sequence>MTRWLLPPLLWPLLFELMMSSPSRYHSIVGAGMPSAEHLSVTGSLRATVMSVGIQLVMELNKKYTRQEKNPSEAKDQPIDLTKETELQQTVYITKVKHLLWHSTIHTTTLDDEPSPFHCTPPIYTTCMCVATPMSSSISQSPPPLSRRCETAVYSIVP</sequence>
<comment type="caution">
    <text evidence="2">The sequence shown here is derived from an EMBL/GenBank/DDBJ whole genome shotgun (WGS) entry which is preliminary data.</text>
</comment>
<feature type="signal peptide" evidence="1">
    <location>
        <begin position="1"/>
        <end position="20"/>
    </location>
</feature>
<keyword evidence="3" id="KW-1185">Reference proteome</keyword>
<keyword evidence="1" id="KW-0732">Signal</keyword>
<accession>A0ABR0B6Z5</accession>
<name>A0ABR0B6Z5_9CRUS</name>
<reference evidence="2 3" key="1">
    <citation type="journal article" date="2023" name="Nucleic Acids Res.">
        <title>The hologenome of Daphnia magna reveals possible DNA methylation and microbiome-mediated evolution of the host genome.</title>
        <authorList>
            <person name="Chaturvedi A."/>
            <person name="Li X."/>
            <person name="Dhandapani V."/>
            <person name="Marshall H."/>
            <person name="Kissane S."/>
            <person name="Cuenca-Cambronero M."/>
            <person name="Asole G."/>
            <person name="Calvet F."/>
            <person name="Ruiz-Romero M."/>
            <person name="Marangio P."/>
            <person name="Guigo R."/>
            <person name="Rago D."/>
            <person name="Mirbahai L."/>
            <person name="Eastwood N."/>
            <person name="Colbourne J.K."/>
            <person name="Zhou J."/>
            <person name="Mallon E."/>
            <person name="Orsini L."/>
        </authorList>
    </citation>
    <scope>NUCLEOTIDE SEQUENCE [LARGE SCALE GENOMIC DNA]</scope>
    <source>
        <strain evidence="2">LRV0_1</strain>
    </source>
</reference>
<dbReference type="Proteomes" id="UP001234178">
    <property type="component" value="Unassembled WGS sequence"/>
</dbReference>
<evidence type="ECO:0000256" key="1">
    <source>
        <dbReference type="SAM" id="SignalP"/>
    </source>
</evidence>